<dbReference type="PANTHER" id="PTHR43685:SF12">
    <property type="entry name" value="GLYCOSYL TRANSFERASE FAMILY 2"/>
    <property type="match status" value="1"/>
</dbReference>
<feature type="domain" description="Glycosyltransferase 2-like" evidence="1">
    <location>
        <begin position="2"/>
        <end position="160"/>
    </location>
</feature>
<dbReference type="Pfam" id="PF00535">
    <property type="entry name" value="Glycos_transf_2"/>
    <property type="match status" value="1"/>
</dbReference>
<evidence type="ECO:0000259" key="1">
    <source>
        <dbReference type="Pfam" id="PF00535"/>
    </source>
</evidence>
<evidence type="ECO:0000313" key="2">
    <source>
        <dbReference type="EMBL" id="MDG3015607.1"/>
    </source>
</evidence>
<dbReference type="EMBL" id="JANRHA010000008">
    <property type="protein sequence ID" value="MDG3015607.1"/>
    <property type="molecule type" value="Genomic_DNA"/>
</dbReference>
<sequence>MSVIIPAYNARHVIDDQLSALAGQDYRGDWEVVVGDNRSTDGLREHLASHPLREQLRLKCVEATDKQSAAHARNVAVAASEGDLLAFCDADDRAHPGWLSALVECAGEFDMVSGALETTTLNDPTVATQVVTQPPEQPFVFPGFLAFANGGNCAVWRSAFDAVGGWDESFDGVAEDVEFSWRVQLAGATCGHAAGALMACRVRGGRNALWRRSVAFGTADPRLFKQYRARGFSRNPLATPVLLLLLVLRNPLLPTAVTGLPRGQWLTYLGRFVGRVRGSIKYRVYFV</sequence>
<dbReference type="RefSeq" id="WP_332520140.1">
    <property type="nucleotide sequence ID" value="NZ_JANRHA010000008.1"/>
</dbReference>
<organism evidence="2 3">
    <name type="scientific">Speluncibacter jeojiensis</name>
    <dbReference type="NCBI Taxonomy" id="2710754"/>
    <lineage>
        <taxon>Bacteria</taxon>
        <taxon>Bacillati</taxon>
        <taxon>Actinomycetota</taxon>
        <taxon>Actinomycetes</taxon>
        <taxon>Mycobacteriales</taxon>
        <taxon>Speluncibacteraceae</taxon>
        <taxon>Speluncibacter</taxon>
    </lineage>
</organism>
<dbReference type="CDD" id="cd00761">
    <property type="entry name" value="Glyco_tranf_GTA_type"/>
    <property type="match status" value="1"/>
</dbReference>
<dbReference type="InterPro" id="IPR050834">
    <property type="entry name" value="Glycosyltransf_2"/>
</dbReference>
<dbReference type="PANTHER" id="PTHR43685">
    <property type="entry name" value="GLYCOSYLTRANSFERASE"/>
    <property type="match status" value="1"/>
</dbReference>
<name>A0A9X4REU9_9ACTN</name>
<proteinExistence type="predicted"/>
<gene>
    <name evidence="2" type="ORF">NVS88_13685</name>
</gene>
<keyword evidence="3" id="KW-1185">Reference proteome</keyword>
<reference evidence="2" key="1">
    <citation type="submission" date="2022-08" db="EMBL/GenBank/DDBJ databases">
        <title>Genome analysis of Corynebacteriales strain.</title>
        <authorList>
            <person name="Lee S.D."/>
        </authorList>
    </citation>
    <scope>NUCLEOTIDE SEQUENCE</scope>
    <source>
        <strain evidence="2">D3-21</strain>
    </source>
</reference>
<evidence type="ECO:0000313" key="3">
    <source>
        <dbReference type="Proteomes" id="UP001152755"/>
    </source>
</evidence>
<dbReference type="InterPro" id="IPR029044">
    <property type="entry name" value="Nucleotide-diphossugar_trans"/>
</dbReference>
<dbReference type="InterPro" id="IPR001173">
    <property type="entry name" value="Glyco_trans_2-like"/>
</dbReference>
<protein>
    <submittedName>
        <fullName evidence="2">Glycosyltransferase family 2 protein</fullName>
    </submittedName>
</protein>
<dbReference type="Proteomes" id="UP001152755">
    <property type="component" value="Unassembled WGS sequence"/>
</dbReference>
<dbReference type="AlphaFoldDB" id="A0A9X4REU9"/>
<comment type="caution">
    <text evidence="2">The sequence shown here is derived from an EMBL/GenBank/DDBJ whole genome shotgun (WGS) entry which is preliminary data.</text>
</comment>
<dbReference type="Gene3D" id="3.90.550.10">
    <property type="entry name" value="Spore Coat Polysaccharide Biosynthesis Protein SpsA, Chain A"/>
    <property type="match status" value="1"/>
</dbReference>
<dbReference type="SUPFAM" id="SSF53448">
    <property type="entry name" value="Nucleotide-diphospho-sugar transferases"/>
    <property type="match status" value="1"/>
</dbReference>
<accession>A0A9X4REU9</accession>